<evidence type="ECO:0000313" key="2">
    <source>
        <dbReference type="Proteomes" id="UP000199545"/>
    </source>
</evidence>
<gene>
    <name evidence="1" type="ORF">SAMN05421852_12058</name>
</gene>
<dbReference type="EMBL" id="FORR01000020">
    <property type="protein sequence ID" value="SFJ76020.1"/>
    <property type="molecule type" value="Genomic_DNA"/>
</dbReference>
<protein>
    <submittedName>
        <fullName evidence="1">Uncharacterized protein</fullName>
    </submittedName>
</protein>
<reference evidence="1 2" key="1">
    <citation type="submission" date="2016-10" db="EMBL/GenBank/DDBJ databases">
        <authorList>
            <person name="de Groot N.N."/>
        </authorList>
    </citation>
    <scope>NUCLEOTIDE SEQUENCE [LARGE SCALE GENOMIC DNA]</scope>
    <source>
        <strain evidence="1 2">DSM 44778</strain>
    </source>
</reference>
<sequence length="51" mass="5894">MNSQAKTQRVSFFSEDTHFYGAGVKRKRKTGLANGLTMYSFLKVIFLRFKS</sequence>
<evidence type="ECO:0000313" key="1">
    <source>
        <dbReference type="EMBL" id="SFJ76020.1"/>
    </source>
</evidence>
<dbReference type="Proteomes" id="UP000199545">
    <property type="component" value="Unassembled WGS sequence"/>
</dbReference>
<organism evidence="1 2">
    <name type="scientific">Thermoflavimicrobium dichotomicum</name>
    <dbReference type="NCBI Taxonomy" id="46223"/>
    <lineage>
        <taxon>Bacteria</taxon>
        <taxon>Bacillati</taxon>
        <taxon>Bacillota</taxon>
        <taxon>Bacilli</taxon>
        <taxon>Bacillales</taxon>
        <taxon>Thermoactinomycetaceae</taxon>
        <taxon>Thermoflavimicrobium</taxon>
    </lineage>
</organism>
<accession>A0A1I3TZA3</accession>
<name>A0A1I3TZA3_9BACL</name>
<keyword evidence="2" id="KW-1185">Reference proteome</keyword>
<dbReference type="AlphaFoldDB" id="A0A1I3TZA3"/>
<proteinExistence type="predicted"/>